<proteinExistence type="predicted"/>
<sequence length="85" mass="9606">MWKKYTEIEEVPQVELNTPFSQEAGTDFKIVNEIPLLCKRVVVRGAGRSSENLNDERSLNSLFVQTLYGYPLLQSGCEIVILSLS</sequence>
<evidence type="ECO:0000313" key="2">
    <source>
        <dbReference type="Proteomes" id="UP000789739"/>
    </source>
</evidence>
<dbReference type="AlphaFoldDB" id="A0A9N9CFL6"/>
<organism evidence="1 2">
    <name type="scientific">Paraglomus brasilianum</name>
    <dbReference type="NCBI Taxonomy" id="144538"/>
    <lineage>
        <taxon>Eukaryota</taxon>
        <taxon>Fungi</taxon>
        <taxon>Fungi incertae sedis</taxon>
        <taxon>Mucoromycota</taxon>
        <taxon>Glomeromycotina</taxon>
        <taxon>Glomeromycetes</taxon>
        <taxon>Paraglomerales</taxon>
        <taxon>Paraglomeraceae</taxon>
        <taxon>Paraglomus</taxon>
    </lineage>
</organism>
<reference evidence="1" key="1">
    <citation type="submission" date="2021-06" db="EMBL/GenBank/DDBJ databases">
        <authorList>
            <person name="Kallberg Y."/>
            <person name="Tangrot J."/>
            <person name="Rosling A."/>
        </authorList>
    </citation>
    <scope>NUCLEOTIDE SEQUENCE</scope>
    <source>
        <strain evidence="1">BR232B</strain>
    </source>
</reference>
<dbReference type="EMBL" id="CAJVPI010001227">
    <property type="protein sequence ID" value="CAG8601781.1"/>
    <property type="molecule type" value="Genomic_DNA"/>
</dbReference>
<name>A0A9N9CFL6_9GLOM</name>
<accession>A0A9N9CFL6</accession>
<evidence type="ECO:0000313" key="1">
    <source>
        <dbReference type="EMBL" id="CAG8601781.1"/>
    </source>
</evidence>
<protein>
    <submittedName>
        <fullName evidence="1">7366_t:CDS:1</fullName>
    </submittedName>
</protein>
<keyword evidence="2" id="KW-1185">Reference proteome</keyword>
<comment type="caution">
    <text evidence="1">The sequence shown here is derived from an EMBL/GenBank/DDBJ whole genome shotgun (WGS) entry which is preliminary data.</text>
</comment>
<dbReference type="Proteomes" id="UP000789739">
    <property type="component" value="Unassembled WGS sequence"/>
</dbReference>
<gene>
    <name evidence="1" type="ORF">PBRASI_LOCUS7682</name>
</gene>